<evidence type="ECO:0000313" key="7">
    <source>
        <dbReference type="Proteomes" id="UP000317422"/>
    </source>
</evidence>
<protein>
    <submittedName>
        <fullName evidence="6">TetR family transcriptional regulator</fullName>
    </submittedName>
</protein>
<evidence type="ECO:0000259" key="5">
    <source>
        <dbReference type="PROSITE" id="PS50977"/>
    </source>
</evidence>
<organism evidence="6 7">
    <name type="scientific">Haloactinospora alba</name>
    <dbReference type="NCBI Taxonomy" id="405555"/>
    <lineage>
        <taxon>Bacteria</taxon>
        <taxon>Bacillati</taxon>
        <taxon>Actinomycetota</taxon>
        <taxon>Actinomycetes</taxon>
        <taxon>Streptosporangiales</taxon>
        <taxon>Nocardiopsidaceae</taxon>
        <taxon>Haloactinospora</taxon>
    </lineage>
</organism>
<dbReference type="Proteomes" id="UP000317422">
    <property type="component" value="Unassembled WGS sequence"/>
</dbReference>
<evidence type="ECO:0000256" key="4">
    <source>
        <dbReference type="PROSITE-ProRule" id="PRU00335"/>
    </source>
</evidence>
<name>A0A543NEI2_9ACTN</name>
<dbReference type="Pfam" id="PF00440">
    <property type="entry name" value="TetR_N"/>
    <property type="match status" value="1"/>
</dbReference>
<feature type="domain" description="HTH tetR-type" evidence="5">
    <location>
        <begin position="15"/>
        <end position="75"/>
    </location>
</feature>
<dbReference type="InterPro" id="IPR050109">
    <property type="entry name" value="HTH-type_TetR-like_transc_reg"/>
</dbReference>
<gene>
    <name evidence="6" type="ORF">FHX37_0113</name>
</gene>
<dbReference type="InterPro" id="IPR001647">
    <property type="entry name" value="HTH_TetR"/>
</dbReference>
<reference evidence="6 7" key="1">
    <citation type="submission" date="2019-06" db="EMBL/GenBank/DDBJ databases">
        <title>Sequencing the genomes of 1000 actinobacteria strains.</title>
        <authorList>
            <person name="Klenk H.-P."/>
        </authorList>
    </citation>
    <scope>NUCLEOTIDE SEQUENCE [LARGE SCALE GENOMIC DNA]</scope>
    <source>
        <strain evidence="6 7">DSM 45015</strain>
    </source>
</reference>
<evidence type="ECO:0000313" key="6">
    <source>
        <dbReference type="EMBL" id="TQN30251.1"/>
    </source>
</evidence>
<dbReference type="PROSITE" id="PS50977">
    <property type="entry name" value="HTH_TETR_2"/>
    <property type="match status" value="1"/>
</dbReference>
<dbReference type="PRINTS" id="PR00455">
    <property type="entry name" value="HTHTETR"/>
</dbReference>
<dbReference type="AlphaFoldDB" id="A0A543NEI2"/>
<evidence type="ECO:0000256" key="2">
    <source>
        <dbReference type="ARBA" id="ARBA00023125"/>
    </source>
</evidence>
<keyword evidence="7" id="KW-1185">Reference proteome</keyword>
<dbReference type="GO" id="GO:0000976">
    <property type="term" value="F:transcription cis-regulatory region binding"/>
    <property type="evidence" value="ECO:0007669"/>
    <property type="project" value="TreeGrafter"/>
</dbReference>
<dbReference type="InterPro" id="IPR009057">
    <property type="entry name" value="Homeodomain-like_sf"/>
</dbReference>
<dbReference type="Gene3D" id="1.10.357.10">
    <property type="entry name" value="Tetracycline Repressor, domain 2"/>
    <property type="match status" value="1"/>
</dbReference>
<sequence length="230" mass="25134">MNSASDRIDRPPEDLTARARIRDAALAQFAERGFKGATVKSIADEAGVSPGLLQHHFGSKDELRHACDEYVLDAFSGLDKFGVTSGEITSPEFMGELFSRSPLITRYIARAMVEGSPAASAVFDTSASVSEEFFRRFWPDRFPEGSDRVRDAAAVLAAMHLSTVVLHERLSQRMDTDVLSAANSSRIALAMFDVYACVADFLESDVGHGIHDAVVKQQQDQPPTNGHDDE</sequence>
<keyword evidence="3" id="KW-0804">Transcription</keyword>
<evidence type="ECO:0000256" key="3">
    <source>
        <dbReference type="ARBA" id="ARBA00023163"/>
    </source>
</evidence>
<proteinExistence type="predicted"/>
<dbReference type="OrthoDB" id="3403733at2"/>
<dbReference type="SUPFAM" id="SSF46689">
    <property type="entry name" value="Homeodomain-like"/>
    <property type="match status" value="1"/>
</dbReference>
<dbReference type="PANTHER" id="PTHR30055">
    <property type="entry name" value="HTH-TYPE TRANSCRIPTIONAL REGULATOR RUTR"/>
    <property type="match status" value="1"/>
</dbReference>
<evidence type="ECO:0000256" key="1">
    <source>
        <dbReference type="ARBA" id="ARBA00023015"/>
    </source>
</evidence>
<accession>A0A543NEI2</accession>
<dbReference type="RefSeq" id="WP_141921522.1">
    <property type="nucleotide sequence ID" value="NZ_VFQC01000001.1"/>
</dbReference>
<dbReference type="EMBL" id="VFQC01000001">
    <property type="protein sequence ID" value="TQN30251.1"/>
    <property type="molecule type" value="Genomic_DNA"/>
</dbReference>
<comment type="caution">
    <text evidence="6">The sequence shown here is derived from an EMBL/GenBank/DDBJ whole genome shotgun (WGS) entry which is preliminary data.</text>
</comment>
<dbReference type="PANTHER" id="PTHR30055:SF234">
    <property type="entry name" value="HTH-TYPE TRANSCRIPTIONAL REGULATOR BETI"/>
    <property type="match status" value="1"/>
</dbReference>
<feature type="DNA-binding region" description="H-T-H motif" evidence="4">
    <location>
        <begin position="38"/>
        <end position="57"/>
    </location>
</feature>
<dbReference type="GO" id="GO:0003700">
    <property type="term" value="F:DNA-binding transcription factor activity"/>
    <property type="evidence" value="ECO:0007669"/>
    <property type="project" value="TreeGrafter"/>
</dbReference>
<keyword evidence="2 4" id="KW-0238">DNA-binding</keyword>
<keyword evidence="1" id="KW-0805">Transcription regulation</keyword>